<dbReference type="VEuPathDB" id="VectorBase:LOC119186485"/>
<feature type="compositionally biased region" description="Polar residues" evidence="1">
    <location>
        <begin position="88"/>
        <end position="100"/>
    </location>
</feature>
<feature type="compositionally biased region" description="Polar residues" evidence="1">
    <location>
        <begin position="40"/>
        <end position="49"/>
    </location>
</feature>
<comment type="caution">
    <text evidence="2">The sequence shown here is derived from an EMBL/GenBank/DDBJ whole genome shotgun (WGS) entry which is preliminary data.</text>
</comment>
<sequence length="620" mass="67641">MWCSQGAPELKDTGLEHFRTPSKKRSPPPGFDPQHAAAATENTSPASASTAKQLLEKQTISAISGCLQQLAQEANSTASDHLVPAFSTTARVPTHQTTVQKAAREPHQRLPPLLPVLRHRGRGSRKLGTRSGSKNAPPRRTQQRPLQHRSLRALPSPYRARDQALPTSRETASRVISKAAQRRARALQAVAVVTDPEVVGTALYRPSAPGCSFRGSPRLALVAVLPGQPGVVAVHVYHRRNIVAADVASLECLHEPLTIAELNGIPVTAREPADRRVSTGFVYGHLTDTELLRGIISAIPVSVETMEGGTVKLHFSSLSPPNRITIFGLQLRVRPVRPRPRQCRQCGHLGHVTEARQRPSDFVRCGRRHLEANFCKPHCVNGGGAHFATNTTCPMWQEERRVATLMATTPTLLSRRAVRPVVGEERREVRSYAVALKASPPPGSKAPSQPRTTLAPRQLSQPAAPSTEVKLPAAQLATPAEDERDAHIRILVTTLKYGSTSCPKTALRGYSAQLQPTRYPVYFGASNRTPARAHLPSYIETTSTGFSSQVWDAVGDFPPSLTQRTRGCFLLLFPFPTPISHLSCSPPSPIPYKELRRAPQRAAEVSCLLPFLQESLHTHT</sequence>
<name>A0A9J6CYQ1_RHIMP</name>
<protein>
    <recommendedName>
        <fullName evidence="4">Tick transposon</fullName>
    </recommendedName>
</protein>
<feature type="compositionally biased region" description="Basic residues" evidence="1">
    <location>
        <begin position="117"/>
        <end position="128"/>
    </location>
</feature>
<accession>A0A9J6CYQ1</accession>
<evidence type="ECO:0000313" key="2">
    <source>
        <dbReference type="EMBL" id="KAH7958066.1"/>
    </source>
</evidence>
<feature type="region of interest" description="Disordered" evidence="1">
    <location>
        <begin position="88"/>
        <end position="173"/>
    </location>
</feature>
<gene>
    <name evidence="2" type="ORF">HPB51_027949</name>
</gene>
<organism evidence="2 3">
    <name type="scientific">Rhipicephalus microplus</name>
    <name type="common">Cattle tick</name>
    <name type="synonym">Boophilus microplus</name>
    <dbReference type="NCBI Taxonomy" id="6941"/>
    <lineage>
        <taxon>Eukaryota</taxon>
        <taxon>Metazoa</taxon>
        <taxon>Ecdysozoa</taxon>
        <taxon>Arthropoda</taxon>
        <taxon>Chelicerata</taxon>
        <taxon>Arachnida</taxon>
        <taxon>Acari</taxon>
        <taxon>Parasitiformes</taxon>
        <taxon>Ixodida</taxon>
        <taxon>Ixodoidea</taxon>
        <taxon>Ixodidae</taxon>
        <taxon>Rhipicephalinae</taxon>
        <taxon>Rhipicephalus</taxon>
        <taxon>Boophilus</taxon>
    </lineage>
</organism>
<reference evidence="2" key="2">
    <citation type="submission" date="2021-09" db="EMBL/GenBank/DDBJ databases">
        <authorList>
            <person name="Jia N."/>
            <person name="Wang J."/>
            <person name="Shi W."/>
            <person name="Du L."/>
            <person name="Sun Y."/>
            <person name="Zhan W."/>
            <person name="Jiang J."/>
            <person name="Wang Q."/>
            <person name="Zhang B."/>
            <person name="Ji P."/>
            <person name="Sakyi L.B."/>
            <person name="Cui X."/>
            <person name="Yuan T."/>
            <person name="Jiang B."/>
            <person name="Yang W."/>
            <person name="Lam T.T.-Y."/>
            <person name="Chang Q."/>
            <person name="Ding S."/>
            <person name="Wang X."/>
            <person name="Zhu J."/>
            <person name="Ruan X."/>
            <person name="Zhao L."/>
            <person name="Wei J."/>
            <person name="Que T."/>
            <person name="Du C."/>
            <person name="Cheng J."/>
            <person name="Dai P."/>
            <person name="Han X."/>
            <person name="Huang E."/>
            <person name="Gao Y."/>
            <person name="Liu J."/>
            <person name="Shao H."/>
            <person name="Ye R."/>
            <person name="Li L."/>
            <person name="Wei W."/>
            <person name="Wang X."/>
            <person name="Wang C."/>
            <person name="Huo Q."/>
            <person name="Li W."/>
            <person name="Guo W."/>
            <person name="Chen H."/>
            <person name="Chen S."/>
            <person name="Zhou L."/>
            <person name="Zhou L."/>
            <person name="Ni X."/>
            <person name="Tian J."/>
            <person name="Zhou Y."/>
            <person name="Sheng Y."/>
            <person name="Liu T."/>
            <person name="Pan Y."/>
            <person name="Xia L."/>
            <person name="Li J."/>
            <person name="Zhao F."/>
            <person name="Cao W."/>
        </authorList>
    </citation>
    <scope>NUCLEOTIDE SEQUENCE</scope>
    <source>
        <strain evidence="2">Rmic-2018</strain>
        <tissue evidence="2">Larvae</tissue>
    </source>
</reference>
<reference evidence="2" key="1">
    <citation type="journal article" date="2020" name="Cell">
        <title>Large-Scale Comparative Analyses of Tick Genomes Elucidate Their Genetic Diversity and Vector Capacities.</title>
        <authorList>
            <consortium name="Tick Genome and Microbiome Consortium (TIGMIC)"/>
            <person name="Jia N."/>
            <person name="Wang J."/>
            <person name="Shi W."/>
            <person name="Du L."/>
            <person name="Sun Y."/>
            <person name="Zhan W."/>
            <person name="Jiang J.F."/>
            <person name="Wang Q."/>
            <person name="Zhang B."/>
            <person name="Ji P."/>
            <person name="Bell-Sakyi L."/>
            <person name="Cui X.M."/>
            <person name="Yuan T.T."/>
            <person name="Jiang B.G."/>
            <person name="Yang W.F."/>
            <person name="Lam T.T."/>
            <person name="Chang Q.C."/>
            <person name="Ding S.J."/>
            <person name="Wang X.J."/>
            <person name="Zhu J.G."/>
            <person name="Ruan X.D."/>
            <person name="Zhao L."/>
            <person name="Wei J.T."/>
            <person name="Ye R.Z."/>
            <person name="Que T.C."/>
            <person name="Du C.H."/>
            <person name="Zhou Y.H."/>
            <person name="Cheng J.X."/>
            <person name="Dai P.F."/>
            <person name="Guo W.B."/>
            <person name="Han X.H."/>
            <person name="Huang E.J."/>
            <person name="Li L.F."/>
            <person name="Wei W."/>
            <person name="Gao Y.C."/>
            <person name="Liu J.Z."/>
            <person name="Shao H.Z."/>
            <person name="Wang X."/>
            <person name="Wang C.C."/>
            <person name="Yang T.C."/>
            <person name="Huo Q.B."/>
            <person name="Li W."/>
            <person name="Chen H.Y."/>
            <person name="Chen S.E."/>
            <person name="Zhou L.G."/>
            <person name="Ni X.B."/>
            <person name="Tian J.H."/>
            <person name="Sheng Y."/>
            <person name="Liu T."/>
            <person name="Pan Y.S."/>
            <person name="Xia L.Y."/>
            <person name="Li J."/>
            <person name="Zhao F."/>
            <person name="Cao W.C."/>
        </authorList>
    </citation>
    <scope>NUCLEOTIDE SEQUENCE</scope>
    <source>
        <strain evidence="2">Rmic-2018</strain>
    </source>
</reference>
<proteinExistence type="predicted"/>
<evidence type="ECO:0008006" key="4">
    <source>
        <dbReference type="Google" id="ProtNLM"/>
    </source>
</evidence>
<evidence type="ECO:0000313" key="3">
    <source>
        <dbReference type="Proteomes" id="UP000821866"/>
    </source>
</evidence>
<feature type="compositionally biased region" description="Basic and acidic residues" evidence="1">
    <location>
        <begin position="9"/>
        <end position="19"/>
    </location>
</feature>
<keyword evidence="3" id="KW-1185">Reference proteome</keyword>
<dbReference type="AlphaFoldDB" id="A0A9J6CYQ1"/>
<evidence type="ECO:0000256" key="1">
    <source>
        <dbReference type="SAM" id="MobiDB-lite"/>
    </source>
</evidence>
<dbReference type="EMBL" id="JABSTU010004556">
    <property type="protein sequence ID" value="KAH7958066.1"/>
    <property type="molecule type" value="Genomic_DNA"/>
</dbReference>
<dbReference type="Proteomes" id="UP000821866">
    <property type="component" value="Unassembled WGS sequence"/>
</dbReference>
<feature type="region of interest" description="Disordered" evidence="1">
    <location>
        <begin position="1"/>
        <end position="49"/>
    </location>
</feature>
<feature type="region of interest" description="Disordered" evidence="1">
    <location>
        <begin position="434"/>
        <end position="471"/>
    </location>
</feature>